<sequence length="13" mass="1551">MIWPNYSIKALKS</sequence>
<dbReference type="EMBL" id="GGEC01051426">
    <property type="protein sequence ID" value="MBX31910.1"/>
    <property type="molecule type" value="Transcribed_RNA"/>
</dbReference>
<name>A0A2P2MNY2_RHIMU</name>
<reference evidence="1" key="1">
    <citation type="submission" date="2018-02" db="EMBL/GenBank/DDBJ databases">
        <title>Rhizophora mucronata_Transcriptome.</title>
        <authorList>
            <person name="Meera S.P."/>
            <person name="Sreeshan A."/>
            <person name="Augustine A."/>
        </authorList>
    </citation>
    <scope>NUCLEOTIDE SEQUENCE</scope>
    <source>
        <tissue evidence="1">Leaf</tissue>
    </source>
</reference>
<evidence type="ECO:0000313" key="1">
    <source>
        <dbReference type="EMBL" id="MBX31910.1"/>
    </source>
</evidence>
<accession>A0A2P2MNY2</accession>
<proteinExistence type="predicted"/>
<protein>
    <submittedName>
        <fullName evidence="1">Uncharacterized protein</fullName>
    </submittedName>
</protein>
<organism evidence="1">
    <name type="scientific">Rhizophora mucronata</name>
    <name type="common">Asiatic mangrove</name>
    <dbReference type="NCBI Taxonomy" id="61149"/>
    <lineage>
        <taxon>Eukaryota</taxon>
        <taxon>Viridiplantae</taxon>
        <taxon>Streptophyta</taxon>
        <taxon>Embryophyta</taxon>
        <taxon>Tracheophyta</taxon>
        <taxon>Spermatophyta</taxon>
        <taxon>Magnoliopsida</taxon>
        <taxon>eudicotyledons</taxon>
        <taxon>Gunneridae</taxon>
        <taxon>Pentapetalae</taxon>
        <taxon>rosids</taxon>
        <taxon>fabids</taxon>
        <taxon>Malpighiales</taxon>
        <taxon>Rhizophoraceae</taxon>
        <taxon>Rhizophora</taxon>
    </lineage>
</organism>